<evidence type="ECO:0000313" key="2">
    <source>
        <dbReference type="Proteomes" id="UP000479710"/>
    </source>
</evidence>
<evidence type="ECO:0000313" key="1">
    <source>
        <dbReference type="EMBL" id="KAF0888190.1"/>
    </source>
</evidence>
<proteinExistence type="predicted"/>
<accession>A0A6G1BJS2</accession>
<sequence length="84" mass="9260">MPNSYDESPLATVLLSPSTRRYGCHSHMYYSGINLSPSYASPVNDFLLELASFTSHTHRKAEVPSIRSDLINSCATRGNALDAR</sequence>
<organism evidence="1 2">
    <name type="scientific">Oryza meyeriana var. granulata</name>
    <dbReference type="NCBI Taxonomy" id="110450"/>
    <lineage>
        <taxon>Eukaryota</taxon>
        <taxon>Viridiplantae</taxon>
        <taxon>Streptophyta</taxon>
        <taxon>Embryophyta</taxon>
        <taxon>Tracheophyta</taxon>
        <taxon>Spermatophyta</taxon>
        <taxon>Magnoliopsida</taxon>
        <taxon>Liliopsida</taxon>
        <taxon>Poales</taxon>
        <taxon>Poaceae</taxon>
        <taxon>BOP clade</taxon>
        <taxon>Oryzoideae</taxon>
        <taxon>Oryzeae</taxon>
        <taxon>Oryzinae</taxon>
        <taxon>Oryza</taxon>
        <taxon>Oryza meyeriana</taxon>
    </lineage>
</organism>
<name>A0A6G1BJS2_9ORYZ</name>
<reference evidence="1 2" key="1">
    <citation type="submission" date="2019-11" db="EMBL/GenBank/DDBJ databases">
        <title>Whole genome sequence of Oryza granulata.</title>
        <authorList>
            <person name="Li W."/>
        </authorList>
    </citation>
    <scope>NUCLEOTIDE SEQUENCE [LARGE SCALE GENOMIC DNA]</scope>
    <source>
        <strain evidence="2">cv. Menghai</strain>
        <tissue evidence="1">Leaf</tissue>
    </source>
</reference>
<protein>
    <submittedName>
        <fullName evidence="1">Uncharacterized protein</fullName>
    </submittedName>
</protein>
<comment type="caution">
    <text evidence="1">The sequence shown here is derived from an EMBL/GenBank/DDBJ whole genome shotgun (WGS) entry which is preliminary data.</text>
</comment>
<dbReference type="AlphaFoldDB" id="A0A6G1BJS2"/>
<gene>
    <name evidence="1" type="ORF">E2562_013646</name>
</gene>
<dbReference type="EMBL" id="SPHZ02000012">
    <property type="protein sequence ID" value="KAF0888190.1"/>
    <property type="molecule type" value="Genomic_DNA"/>
</dbReference>
<dbReference type="Proteomes" id="UP000479710">
    <property type="component" value="Unassembled WGS sequence"/>
</dbReference>
<keyword evidence="2" id="KW-1185">Reference proteome</keyword>